<proteinExistence type="predicted"/>
<dbReference type="Proteomes" id="UP000887013">
    <property type="component" value="Unassembled WGS sequence"/>
</dbReference>
<dbReference type="EMBL" id="BMAW01019561">
    <property type="protein sequence ID" value="GFT64039.1"/>
    <property type="molecule type" value="Genomic_DNA"/>
</dbReference>
<name>A0A8X6PEK1_NEPPI</name>
<reference evidence="1" key="1">
    <citation type="submission" date="2020-08" db="EMBL/GenBank/DDBJ databases">
        <title>Multicomponent nature underlies the extraordinary mechanical properties of spider dragline silk.</title>
        <authorList>
            <person name="Kono N."/>
            <person name="Nakamura H."/>
            <person name="Mori M."/>
            <person name="Yoshida Y."/>
            <person name="Ohtoshi R."/>
            <person name="Malay A.D."/>
            <person name="Moran D.A.P."/>
            <person name="Tomita M."/>
            <person name="Numata K."/>
            <person name="Arakawa K."/>
        </authorList>
    </citation>
    <scope>NUCLEOTIDE SEQUENCE</scope>
</reference>
<comment type="caution">
    <text evidence="1">The sequence shown here is derived from an EMBL/GenBank/DDBJ whole genome shotgun (WGS) entry which is preliminary data.</text>
</comment>
<evidence type="ECO:0000313" key="1">
    <source>
        <dbReference type="EMBL" id="GFT64039.1"/>
    </source>
</evidence>
<organism evidence="1 2">
    <name type="scientific">Nephila pilipes</name>
    <name type="common">Giant wood spider</name>
    <name type="synonym">Nephila maculata</name>
    <dbReference type="NCBI Taxonomy" id="299642"/>
    <lineage>
        <taxon>Eukaryota</taxon>
        <taxon>Metazoa</taxon>
        <taxon>Ecdysozoa</taxon>
        <taxon>Arthropoda</taxon>
        <taxon>Chelicerata</taxon>
        <taxon>Arachnida</taxon>
        <taxon>Araneae</taxon>
        <taxon>Araneomorphae</taxon>
        <taxon>Entelegynae</taxon>
        <taxon>Araneoidea</taxon>
        <taxon>Nephilidae</taxon>
        <taxon>Nephila</taxon>
    </lineage>
</organism>
<dbReference type="AlphaFoldDB" id="A0A8X6PEK1"/>
<sequence>MTAPCYLLSGRIRPFFNVLEDWYQSHYASFTNGSGIKVFSPADADEFAPRERDCCPSWFSRTRRLLLVFNIPATGAVSYDGSTLCRLQLIAVSVKLFVVSFFTELTTIIWYRSSSFVIKIRRGTDSRHATMPSRRMCRGGVVRSSIFPKSLRMGE</sequence>
<evidence type="ECO:0000313" key="2">
    <source>
        <dbReference type="Proteomes" id="UP000887013"/>
    </source>
</evidence>
<gene>
    <name evidence="1" type="ORF">NPIL_250861</name>
</gene>
<accession>A0A8X6PEK1</accession>
<protein>
    <submittedName>
        <fullName evidence="1">Uncharacterized protein</fullName>
    </submittedName>
</protein>
<keyword evidence="2" id="KW-1185">Reference proteome</keyword>